<evidence type="ECO:0000313" key="2">
    <source>
        <dbReference type="EMBL" id="RAR47605.1"/>
    </source>
</evidence>
<feature type="transmembrane region" description="Helical" evidence="1">
    <location>
        <begin position="162"/>
        <end position="182"/>
    </location>
</feature>
<dbReference type="EMBL" id="QLSV01000008">
    <property type="protein sequence ID" value="RAR47605.1"/>
    <property type="molecule type" value="Genomic_DNA"/>
</dbReference>
<evidence type="ECO:0000256" key="1">
    <source>
        <dbReference type="SAM" id="Phobius"/>
    </source>
</evidence>
<keyword evidence="3" id="KW-1185">Reference proteome</keyword>
<comment type="caution">
    <text evidence="2">The sequence shown here is derived from an EMBL/GenBank/DDBJ whole genome shotgun (WGS) entry which is preliminary data.</text>
</comment>
<dbReference type="Proteomes" id="UP000249518">
    <property type="component" value="Unassembled WGS sequence"/>
</dbReference>
<keyword evidence="1" id="KW-1133">Transmembrane helix</keyword>
<protein>
    <submittedName>
        <fullName evidence="2">Uncharacterized protein</fullName>
    </submittedName>
</protein>
<dbReference type="RefSeq" id="WP_146740334.1">
    <property type="nucleotide sequence ID" value="NZ_QLSV01000008.1"/>
</dbReference>
<reference evidence="2 3" key="1">
    <citation type="submission" date="2018-06" db="EMBL/GenBank/DDBJ databases">
        <title>Genomic Encyclopedia of Type Strains, Phase III (KMG-III): the genomes of soil and plant-associated and newly described type strains.</title>
        <authorList>
            <person name="Whitman W."/>
        </authorList>
    </citation>
    <scope>NUCLEOTIDE SEQUENCE [LARGE SCALE GENOMIC DNA]</scope>
    <source>
        <strain evidence="2 3">CGMCC 1.12504</strain>
    </source>
</reference>
<keyword evidence="1" id="KW-0812">Transmembrane</keyword>
<organism evidence="2 3">
    <name type="scientific">Flavobacterium lacus</name>
    <dbReference type="NCBI Taxonomy" id="1353778"/>
    <lineage>
        <taxon>Bacteria</taxon>
        <taxon>Pseudomonadati</taxon>
        <taxon>Bacteroidota</taxon>
        <taxon>Flavobacteriia</taxon>
        <taxon>Flavobacteriales</taxon>
        <taxon>Flavobacteriaceae</taxon>
        <taxon>Flavobacterium</taxon>
    </lineage>
</organism>
<keyword evidence="1" id="KW-0472">Membrane</keyword>
<gene>
    <name evidence="2" type="ORF">B0I10_108108</name>
</gene>
<dbReference type="AlphaFoldDB" id="A0A328WQR6"/>
<dbReference type="OrthoDB" id="1340494at2"/>
<accession>A0A328WQR6</accession>
<evidence type="ECO:0000313" key="3">
    <source>
        <dbReference type="Proteomes" id="UP000249518"/>
    </source>
</evidence>
<sequence>MNTITFKDYKQAIKKHYSIAQANDVSGILAHPSPAQLRTLTLIILDKGVSKREEESLRIFFEAKEGEDLKRAIQRFSIDKFKSIISFLKGEKDTENAMRVEIAALLIGFKDRPYTEFSKTGFKESQNEGVNVILFTPPGIPSENKTQEKKSNFFLWIEKNKLITIFMLIALVLFGFSFWQFVFTEKQCMQWQNDHYEVVDCINSATSSSGNDIIALNKSLLTFRKVEVVDTTIFFSKQGKPLYWYCKVNGKPDFFNELGDGRHPETGKSLNPITHYIIDKYVLKK</sequence>
<name>A0A328WQR6_9FLAO</name>
<proteinExistence type="predicted"/>